<sequence>MVLYFLKHGARFVDVDERLIELAKQELEMIHKVTESDNMDDYPRQESGLCKWSSGQCDFYDVCKGQQKIEDFK</sequence>
<protein>
    <submittedName>
        <fullName evidence="1">Uncharacterized protein</fullName>
    </submittedName>
</protein>
<dbReference type="EMBL" id="BARV01031058">
    <property type="protein sequence ID" value="GAI33762.1"/>
    <property type="molecule type" value="Genomic_DNA"/>
</dbReference>
<comment type="caution">
    <text evidence="1">The sequence shown here is derived from an EMBL/GenBank/DDBJ whole genome shotgun (WGS) entry which is preliminary data.</text>
</comment>
<proteinExistence type="predicted"/>
<reference evidence="1" key="1">
    <citation type="journal article" date="2014" name="Front. Microbiol.">
        <title>High frequency of phylogenetically diverse reductive dehalogenase-homologous genes in deep subseafloor sedimentary metagenomes.</title>
        <authorList>
            <person name="Kawai M."/>
            <person name="Futagami T."/>
            <person name="Toyoda A."/>
            <person name="Takaki Y."/>
            <person name="Nishi S."/>
            <person name="Hori S."/>
            <person name="Arai W."/>
            <person name="Tsubouchi T."/>
            <person name="Morono Y."/>
            <person name="Uchiyama I."/>
            <person name="Ito T."/>
            <person name="Fujiyama A."/>
            <person name="Inagaki F."/>
            <person name="Takami H."/>
        </authorList>
    </citation>
    <scope>NUCLEOTIDE SEQUENCE</scope>
    <source>
        <strain evidence="1">Expedition CK06-06</strain>
    </source>
</reference>
<gene>
    <name evidence="1" type="ORF">S06H3_49208</name>
</gene>
<evidence type="ECO:0000313" key="1">
    <source>
        <dbReference type="EMBL" id="GAI33762.1"/>
    </source>
</evidence>
<accession>X1MQ20</accession>
<organism evidence="1">
    <name type="scientific">marine sediment metagenome</name>
    <dbReference type="NCBI Taxonomy" id="412755"/>
    <lineage>
        <taxon>unclassified sequences</taxon>
        <taxon>metagenomes</taxon>
        <taxon>ecological metagenomes</taxon>
    </lineage>
</organism>
<name>X1MQ20_9ZZZZ</name>
<dbReference type="AlphaFoldDB" id="X1MQ20"/>